<gene>
    <name evidence="1" type="ORF">SAMN05444167_4100</name>
</gene>
<reference evidence="1 2" key="1">
    <citation type="submission" date="2016-10" db="EMBL/GenBank/DDBJ databases">
        <authorList>
            <person name="de Groot N.N."/>
        </authorList>
    </citation>
    <scope>NUCLEOTIDE SEQUENCE [LARGE SCALE GENOMIC DNA]</scope>
    <source>
        <strain evidence="1 2">GAS232</strain>
    </source>
</reference>
<evidence type="ECO:0000313" key="2">
    <source>
        <dbReference type="Proteomes" id="UP000182427"/>
    </source>
</evidence>
<keyword evidence="2" id="KW-1185">Reference proteome</keyword>
<organism evidence="1 2">
    <name type="scientific">Terriglobus roseus</name>
    <dbReference type="NCBI Taxonomy" id="392734"/>
    <lineage>
        <taxon>Bacteria</taxon>
        <taxon>Pseudomonadati</taxon>
        <taxon>Acidobacteriota</taxon>
        <taxon>Terriglobia</taxon>
        <taxon>Terriglobales</taxon>
        <taxon>Acidobacteriaceae</taxon>
        <taxon>Terriglobus</taxon>
    </lineage>
</organism>
<sequence length="221" mass="24069">MRRIHRNLYGKVLIVAGVWMTLAVSMRAQQSLADVLRSATMTNGSAPLSDTVGLPQPPSTLEDALHSLYTSADVIFTGEVTSVERSDETVTVRFQVLEGIRGVSDGATYVLREWAGLWVDDPSRYVVKEQRLMLLRANSACGYASPAGGVGAFTLHGDSAQGSVDLRWLAVQVPASTQNTVQPAAQSFAVVESTVKRDVSQMDRAMVTSMLRAWHRMEVTQ</sequence>
<dbReference type="RefSeq" id="WP_156785233.1">
    <property type="nucleotide sequence ID" value="NZ_LT629690.1"/>
</dbReference>
<dbReference type="OrthoDB" id="120564at2"/>
<accession>A0A1G7R2P6</accession>
<dbReference type="AlphaFoldDB" id="A0A1G7R2P6"/>
<evidence type="ECO:0000313" key="1">
    <source>
        <dbReference type="EMBL" id="SDG04984.1"/>
    </source>
</evidence>
<name>A0A1G7R2P6_9BACT</name>
<dbReference type="Proteomes" id="UP000182427">
    <property type="component" value="Chromosome I"/>
</dbReference>
<dbReference type="EMBL" id="LT629690">
    <property type="protein sequence ID" value="SDG04984.1"/>
    <property type="molecule type" value="Genomic_DNA"/>
</dbReference>
<proteinExistence type="predicted"/>
<protein>
    <submittedName>
        <fullName evidence="1">Uncharacterized protein</fullName>
    </submittedName>
</protein>